<keyword evidence="2" id="KW-1185">Reference proteome</keyword>
<dbReference type="KEGG" id="svp:Pan189_08740"/>
<proteinExistence type="predicted"/>
<accession>A0A517QXY5</accession>
<dbReference type="AlphaFoldDB" id="A0A517QXY5"/>
<evidence type="ECO:0000313" key="2">
    <source>
        <dbReference type="Proteomes" id="UP000317318"/>
    </source>
</evidence>
<dbReference type="EMBL" id="CP036268">
    <property type="protein sequence ID" value="QDT36516.1"/>
    <property type="molecule type" value="Genomic_DNA"/>
</dbReference>
<sequence length="378" mass="42239">MGRSLAYCAMFGCLLVCRPGADTSADEPVGSTVKESLRTVRAVDHFGEGNAAAREAVDRLGKLPASQLASVLHAFKDANPIARNYLRNAAEQIFTRERDQISLDELVRFAADTSQDPQARKMVVEWVREESPTRADELIDRFLSDPSGELRRDAVARRVDRAENLLEQEQFDLARDVYQEALGGAVHEDQVKAIVAALGDLDVEVDIAEHLGLLREWQVIGPFDNTDTGGFDVAYPPESKFEPTASYAGKLGEVRWQPIETDDDFGVVDIAKSFENWKGSAVYLTTTFDSSENRRAQLRLGTANAYKIWVNGEFVFGREEYHRGKRLDQYLVPIDLVRGENRFLIKLLQNEQTQDWAQAYTVQVRVTDGAGAAIRPAQ</sequence>
<gene>
    <name evidence="1" type="ORF">Pan189_08740</name>
</gene>
<evidence type="ECO:0008006" key="3">
    <source>
        <dbReference type="Google" id="ProtNLM"/>
    </source>
</evidence>
<protein>
    <recommendedName>
        <fullName evidence="3">Glycosyl hydrolases family 2, sugar binding domain</fullName>
    </recommendedName>
</protein>
<dbReference type="OrthoDB" id="212892at2"/>
<name>A0A517QXY5_9PLAN</name>
<reference evidence="1 2" key="1">
    <citation type="submission" date="2019-02" db="EMBL/GenBank/DDBJ databases">
        <title>Deep-cultivation of Planctomycetes and their phenomic and genomic characterization uncovers novel biology.</title>
        <authorList>
            <person name="Wiegand S."/>
            <person name="Jogler M."/>
            <person name="Boedeker C."/>
            <person name="Pinto D."/>
            <person name="Vollmers J."/>
            <person name="Rivas-Marin E."/>
            <person name="Kohn T."/>
            <person name="Peeters S.H."/>
            <person name="Heuer A."/>
            <person name="Rast P."/>
            <person name="Oberbeckmann S."/>
            <person name="Bunk B."/>
            <person name="Jeske O."/>
            <person name="Meyerdierks A."/>
            <person name="Storesund J.E."/>
            <person name="Kallscheuer N."/>
            <person name="Luecker S."/>
            <person name="Lage O.M."/>
            <person name="Pohl T."/>
            <person name="Merkel B.J."/>
            <person name="Hornburger P."/>
            <person name="Mueller R.-W."/>
            <person name="Bruemmer F."/>
            <person name="Labrenz M."/>
            <person name="Spormann A.M."/>
            <person name="Op den Camp H."/>
            <person name="Overmann J."/>
            <person name="Amann R."/>
            <person name="Jetten M.S.M."/>
            <person name="Mascher T."/>
            <person name="Medema M.H."/>
            <person name="Devos D.P."/>
            <person name="Kaster A.-K."/>
            <person name="Ovreas L."/>
            <person name="Rohde M."/>
            <person name="Galperin M.Y."/>
            <person name="Jogler C."/>
        </authorList>
    </citation>
    <scope>NUCLEOTIDE SEQUENCE [LARGE SCALE GENOMIC DNA]</scope>
    <source>
        <strain evidence="1 2">Pan189</strain>
    </source>
</reference>
<evidence type="ECO:0000313" key="1">
    <source>
        <dbReference type="EMBL" id="QDT36516.1"/>
    </source>
</evidence>
<dbReference type="RefSeq" id="WP_145362717.1">
    <property type="nucleotide sequence ID" value="NZ_CP036268.1"/>
</dbReference>
<dbReference type="Proteomes" id="UP000317318">
    <property type="component" value="Chromosome"/>
</dbReference>
<organism evidence="1 2">
    <name type="scientific">Stratiformator vulcanicus</name>
    <dbReference type="NCBI Taxonomy" id="2527980"/>
    <lineage>
        <taxon>Bacteria</taxon>
        <taxon>Pseudomonadati</taxon>
        <taxon>Planctomycetota</taxon>
        <taxon>Planctomycetia</taxon>
        <taxon>Planctomycetales</taxon>
        <taxon>Planctomycetaceae</taxon>
        <taxon>Stratiformator</taxon>
    </lineage>
</organism>
<dbReference type="Gene3D" id="2.60.120.260">
    <property type="entry name" value="Galactose-binding domain-like"/>
    <property type="match status" value="1"/>
</dbReference>